<evidence type="ECO:0000313" key="14">
    <source>
        <dbReference type="EMBL" id="MDN5131417.1"/>
    </source>
</evidence>
<evidence type="ECO:0000256" key="5">
    <source>
        <dbReference type="ARBA" id="ARBA00022729"/>
    </source>
</evidence>
<keyword evidence="2 10" id="KW-0813">Transport</keyword>
<dbReference type="RefSeq" id="WP_151947773.1">
    <property type="nucleotide sequence ID" value="NZ_CABVRF010000010.1"/>
</dbReference>
<feature type="domain" description="TonB-dependent receptor-like beta-barrel" evidence="12">
    <location>
        <begin position="235"/>
        <end position="645"/>
    </location>
</feature>
<dbReference type="InterPro" id="IPR000531">
    <property type="entry name" value="Beta-barrel_TonB"/>
</dbReference>
<dbReference type="Gene3D" id="2.170.130.10">
    <property type="entry name" value="TonB-dependent receptor, plug domain"/>
    <property type="match status" value="1"/>
</dbReference>
<feature type="domain" description="TonB-dependent receptor plug" evidence="13">
    <location>
        <begin position="44"/>
        <end position="142"/>
    </location>
</feature>
<keyword evidence="6 11" id="KW-0798">TonB box</keyword>
<organism evidence="14 15">
    <name type="scientific">Aliarcobacter butzleri</name>
    <dbReference type="NCBI Taxonomy" id="28197"/>
    <lineage>
        <taxon>Bacteria</taxon>
        <taxon>Pseudomonadati</taxon>
        <taxon>Campylobacterota</taxon>
        <taxon>Epsilonproteobacteria</taxon>
        <taxon>Campylobacterales</taxon>
        <taxon>Arcobacteraceae</taxon>
        <taxon>Aliarcobacter</taxon>
    </lineage>
</organism>
<gene>
    <name evidence="14" type="ORF">PJV92_01640</name>
</gene>
<evidence type="ECO:0000256" key="11">
    <source>
        <dbReference type="RuleBase" id="RU003357"/>
    </source>
</evidence>
<keyword evidence="9 10" id="KW-0998">Cell outer membrane</keyword>
<evidence type="ECO:0000259" key="12">
    <source>
        <dbReference type="Pfam" id="PF00593"/>
    </source>
</evidence>
<comment type="similarity">
    <text evidence="10 11">Belongs to the TonB-dependent receptor family.</text>
</comment>
<dbReference type="EMBL" id="JAQJJM010000003">
    <property type="protein sequence ID" value="MDN5131417.1"/>
    <property type="molecule type" value="Genomic_DNA"/>
</dbReference>
<dbReference type="SUPFAM" id="SSF56935">
    <property type="entry name" value="Porins"/>
    <property type="match status" value="1"/>
</dbReference>
<protein>
    <submittedName>
        <fullName evidence="14">TonB-dependent receptor</fullName>
    </submittedName>
</protein>
<dbReference type="InterPro" id="IPR012910">
    <property type="entry name" value="Plug_dom"/>
</dbReference>
<dbReference type="PROSITE" id="PS52016">
    <property type="entry name" value="TONB_DEPENDENT_REC_3"/>
    <property type="match status" value="1"/>
</dbReference>
<evidence type="ECO:0000256" key="2">
    <source>
        <dbReference type="ARBA" id="ARBA00022448"/>
    </source>
</evidence>
<dbReference type="Pfam" id="PF00593">
    <property type="entry name" value="TonB_dep_Rec_b-barrel"/>
    <property type="match status" value="1"/>
</dbReference>
<evidence type="ECO:0000256" key="4">
    <source>
        <dbReference type="ARBA" id="ARBA00022692"/>
    </source>
</evidence>
<dbReference type="PANTHER" id="PTHR30069">
    <property type="entry name" value="TONB-DEPENDENT OUTER MEMBRANE RECEPTOR"/>
    <property type="match status" value="1"/>
</dbReference>
<dbReference type="Pfam" id="PF07715">
    <property type="entry name" value="Plug"/>
    <property type="match status" value="1"/>
</dbReference>
<evidence type="ECO:0000256" key="6">
    <source>
        <dbReference type="ARBA" id="ARBA00023077"/>
    </source>
</evidence>
<evidence type="ECO:0000256" key="9">
    <source>
        <dbReference type="ARBA" id="ARBA00023237"/>
    </source>
</evidence>
<reference evidence="14" key="1">
    <citation type="journal article" date="2023" name="Microorganisms">
        <title>Genomic Characterization of Arcobacter butzleri Strains Isolated from Various Sources in Lithuania.</title>
        <authorList>
            <person name="Uljanovas D."/>
            <person name="Golz G."/>
            <person name="Fleischmann S."/>
            <person name="Kudirkiene E."/>
            <person name="Kasetiene N."/>
            <person name="Grineviciene A."/>
            <person name="Tamuleviciene E."/>
            <person name="Aksomaitiene J."/>
            <person name="Alter T."/>
            <person name="Malakauskas M."/>
        </authorList>
    </citation>
    <scope>NUCLEOTIDE SEQUENCE</scope>
    <source>
        <strain evidence="14">H19</strain>
    </source>
</reference>
<dbReference type="PANTHER" id="PTHR30069:SF29">
    <property type="entry name" value="HEMOGLOBIN AND HEMOGLOBIN-HAPTOGLOBIN-BINDING PROTEIN 1-RELATED"/>
    <property type="match status" value="1"/>
</dbReference>
<proteinExistence type="inferred from homology"/>
<accession>A0AAP4PX17</accession>
<comment type="caution">
    <text evidence="14">The sequence shown here is derived from an EMBL/GenBank/DDBJ whole genome shotgun (WGS) entry which is preliminary data.</text>
</comment>
<keyword evidence="4 10" id="KW-0812">Transmembrane</keyword>
<evidence type="ECO:0000259" key="13">
    <source>
        <dbReference type="Pfam" id="PF07715"/>
    </source>
</evidence>
<dbReference type="InterPro" id="IPR036942">
    <property type="entry name" value="Beta-barrel_TonB_sf"/>
</dbReference>
<keyword evidence="3 10" id="KW-1134">Transmembrane beta strand</keyword>
<keyword evidence="7 10" id="KW-0472">Membrane</keyword>
<dbReference type="GO" id="GO:0009279">
    <property type="term" value="C:cell outer membrane"/>
    <property type="evidence" value="ECO:0007669"/>
    <property type="project" value="UniProtKB-SubCell"/>
</dbReference>
<dbReference type="Gene3D" id="2.40.170.20">
    <property type="entry name" value="TonB-dependent receptor, beta-barrel domain"/>
    <property type="match status" value="1"/>
</dbReference>
<evidence type="ECO:0000256" key="10">
    <source>
        <dbReference type="PROSITE-ProRule" id="PRU01360"/>
    </source>
</evidence>
<keyword evidence="8 14" id="KW-0675">Receptor</keyword>
<evidence type="ECO:0000256" key="1">
    <source>
        <dbReference type="ARBA" id="ARBA00004571"/>
    </source>
</evidence>
<evidence type="ECO:0000256" key="3">
    <source>
        <dbReference type="ARBA" id="ARBA00022452"/>
    </source>
</evidence>
<dbReference type="GO" id="GO:0015344">
    <property type="term" value="F:siderophore uptake transmembrane transporter activity"/>
    <property type="evidence" value="ECO:0007669"/>
    <property type="project" value="TreeGrafter"/>
</dbReference>
<dbReference type="GO" id="GO:0044718">
    <property type="term" value="P:siderophore transmembrane transport"/>
    <property type="evidence" value="ECO:0007669"/>
    <property type="project" value="TreeGrafter"/>
</dbReference>
<sequence length="677" mass="78312">MNLSKVLTLLFLVISNLICDELENLLDDLNKYSDKKNLNIDYKPTAITVLYSSDLEVLGITTLGEALDFAAGIQTFKTTSLNSIVSVRGYTQPLNVFNEKIKYRINGINIYANYFENFPISLIERIEISRGNASILYEQSGFVAVVDIITKDKNSVTFGIGSFDNRNFSLVLNQKIDEKWNLEFDTNYLKHNKKVDAPSAITTESDTFLTTFDRDKESLEGVENFGIGATLKNENFKISSRYIENQSQNNYGFSGLLDFDDSGYNKYKVISNEIEYTTFLNSNNILESRLGSIQNNYKLNTYLYKLEPNNLGIYNPHYKVDYTQRESYLSLLLKNSSFSSHKIEYGVYASIIDIPKNKYYANSDNLTGFGLYLPQYNAYFPTQKELKEFSGDLGFINNEENKTNLSYFVSDTYDISENLTFLANIGVDDYENYNKLLNFRLGSVYSSDNINIYKLSVSQANRNPSLVESSIVGHMQISQSSNLKAEQLQSVEFMYIYQQNDERFKTNFYLQKYKNAIDGRTNNYFLEYYNKSEDDDNYGLEIEYSKNFENRSKLLFTGSYNVFKYKNKENSDVDINMPIVSKLTANIGYIYPINSQLSFSSYTRYYGKKEVLGDNEAIPEVVLFDLGAQYNISKNTKIFFNIKNILDKDYYYYGHSTKDEKMLREGRTWLTSFRYDF</sequence>
<dbReference type="AlphaFoldDB" id="A0AAP4PX17"/>
<name>A0AAP4PX17_9BACT</name>
<comment type="subcellular location">
    <subcellularLocation>
        <location evidence="1 10">Cell outer membrane</location>
        <topology evidence="1 10">Multi-pass membrane protein</topology>
    </subcellularLocation>
</comment>
<evidence type="ECO:0000256" key="7">
    <source>
        <dbReference type="ARBA" id="ARBA00023136"/>
    </source>
</evidence>
<dbReference type="InterPro" id="IPR037066">
    <property type="entry name" value="Plug_dom_sf"/>
</dbReference>
<evidence type="ECO:0000256" key="8">
    <source>
        <dbReference type="ARBA" id="ARBA00023170"/>
    </source>
</evidence>
<dbReference type="Proteomes" id="UP001171508">
    <property type="component" value="Unassembled WGS sequence"/>
</dbReference>
<reference evidence="14" key="2">
    <citation type="submission" date="2023-01" db="EMBL/GenBank/DDBJ databases">
        <authorList>
            <person name="Uljanovas D."/>
        </authorList>
    </citation>
    <scope>NUCLEOTIDE SEQUENCE</scope>
    <source>
        <strain evidence="14">H19</strain>
    </source>
</reference>
<keyword evidence="5" id="KW-0732">Signal</keyword>
<evidence type="ECO:0000313" key="15">
    <source>
        <dbReference type="Proteomes" id="UP001171508"/>
    </source>
</evidence>
<dbReference type="InterPro" id="IPR039426">
    <property type="entry name" value="TonB-dep_rcpt-like"/>
</dbReference>